<reference evidence="3" key="1">
    <citation type="journal article" date="2020" name="Stud. Mycol.">
        <title>101 Dothideomycetes genomes: a test case for predicting lifestyles and emergence of pathogens.</title>
        <authorList>
            <person name="Haridas S."/>
            <person name="Albert R."/>
            <person name="Binder M."/>
            <person name="Bloem J."/>
            <person name="Labutti K."/>
            <person name="Salamov A."/>
            <person name="Andreopoulos B."/>
            <person name="Baker S."/>
            <person name="Barry K."/>
            <person name="Bills G."/>
            <person name="Bluhm B."/>
            <person name="Cannon C."/>
            <person name="Castanera R."/>
            <person name="Culley D."/>
            <person name="Daum C."/>
            <person name="Ezra D."/>
            <person name="Gonzalez J."/>
            <person name="Henrissat B."/>
            <person name="Kuo A."/>
            <person name="Liang C."/>
            <person name="Lipzen A."/>
            <person name="Lutzoni F."/>
            <person name="Magnuson J."/>
            <person name="Mondo S."/>
            <person name="Nolan M."/>
            <person name="Ohm R."/>
            <person name="Pangilinan J."/>
            <person name="Park H.-J."/>
            <person name="Ramirez L."/>
            <person name="Alfaro M."/>
            <person name="Sun H."/>
            <person name="Tritt A."/>
            <person name="Yoshinaga Y."/>
            <person name="Zwiers L.-H."/>
            <person name="Turgeon B."/>
            <person name="Goodwin S."/>
            <person name="Spatafora J."/>
            <person name="Crous P."/>
            <person name="Grigoriev I."/>
        </authorList>
    </citation>
    <scope>NUCLEOTIDE SEQUENCE</scope>
    <source>
        <strain evidence="3">CBS 262.69</strain>
    </source>
</reference>
<evidence type="ECO:0000313" key="4">
    <source>
        <dbReference type="Proteomes" id="UP000799640"/>
    </source>
</evidence>
<feature type="compositionally biased region" description="Polar residues" evidence="1">
    <location>
        <begin position="198"/>
        <end position="210"/>
    </location>
</feature>
<feature type="compositionally biased region" description="Basic and acidic residues" evidence="1">
    <location>
        <begin position="650"/>
        <end position="659"/>
    </location>
</feature>
<evidence type="ECO:0000259" key="2">
    <source>
        <dbReference type="Pfam" id="PF24054"/>
    </source>
</evidence>
<dbReference type="InterPro" id="IPR055781">
    <property type="entry name" value="DUF7357"/>
</dbReference>
<proteinExistence type="predicted"/>
<feature type="compositionally biased region" description="Acidic residues" evidence="1">
    <location>
        <begin position="635"/>
        <end position="649"/>
    </location>
</feature>
<protein>
    <recommendedName>
        <fullName evidence="2">DUF7357 domain-containing protein</fullName>
    </recommendedName>
</protein>
<name>A0A6G1I1M7_9PEZI</name>
<feature type="compositionally biased region" description="Basic and acidic residues" evidence="1">
    <location>
        <begin position="211"/>
        <end position="222"/>
    </location>
</feature>
<evidence type="ECO:0000313" key="3">
    <source>
        <dbReference type="EMBL" id="KAF2401885.1"/>
    </source>
</evidence>
<feature type="compositionally biased region" description="Polar residues" evidence="1">
    <location>
        <begin position="371"/>
        <end position="387"/>
    </location>
</feature>
<sequence>MKTSNPTTTSGSLPSSSLARGRFSSVTVPMRLFVEVCRHGLPPSLVTWLVNDDNKHLTVAGLLSEIDQVFSLESEEWSLEDYILELNGFECLQWQYVRDVLHADDQITIRPLQTNELKSRRITGRDQIAADGRHLHDGVAFGRPRLSQPVRPTVIIPPRRPRLAQGGDMELADLPLPNTVDAESFAAFLDELRRNSRQVTLSSESAASPDSRNRSKVSDKRVQFASAGADLDSDDEDDEDFGLPESESDVFSEETESDEDREAESDSGSEAKEVDANVGRKVSKSNLRVPVLDGARKSKSESPLDSGSSSDADSDSEPNSGPDSESDSDSDSDSLSPSSSSEESGSESDSDSSSDLAPEELPARAPMTNGKVPSNKVSTALTVTTVPPGQGRKNTQERNKRRRQASKLKRLKEQGLLHANANLRDLARLEQADGVTESESGNQANTGTPNSHEPNGTAHRGRAEAVDAELVRARWELLERLGIVNGDAEPQPLPTLIGPVAPTHDAHAGAKHSRDASDEDEPPSTAKRARLDVPSSRRMIMNSLGKRTKGKKPKEPEAPPESPEAPEPTSEPEDPETWRSKVRLAAVECVYDNDPTSAPPFPFEQRWDASQRWEDRGKKRKRAVKRNAARKVGEEYDDYDVDHEYEEDGNDWHGNHEDEAVYGANGLDYDEKPADPPSPDLAPLPEDPTILPTLTRDDLKEGAIIALRMLEISAATSWQPVMSPWRTARVLDDVYVDNADPEIVLEYAKRDREVREERYDRNGRRLYDKFEAVDTPKDDGIREVRWSDISEGRLVACGYNVGAGGQEGVDGAAVEVCEGSCLTPLD</sequence>
<evidence type="ECO:0000256" key="1">
    <source>
        <dbReference type="SAM" id="MobiDB-lite"/>
    </source>
</evidence>
<dbReference type="Proteomes" id="UP000799640">
    <property type="component" value="Unassembled WGS sequence"/>
</dbReference>
<dbReference type="AlphaFoldDB" id="A0A6G1I1M7"/>
<feature type="region of interest" description="Disordered" evidence="1">
    <location>
        <begin position="485"/>
        <end position="580"/>
    </location>
</feature>
<feature type="compositionally biased region" description="Basic residues" evidence="1">
    <location>
        <begin position="399"/>
        <end position="410"/>
    </location>
</feature>
<gene>
    <name evidence="3" type="ORF">EJ06DRAFT_581108</name>
</gene>
<feature type="compositionally biased region" description="Low complexity" evidence="1">
    <location>
        <begin position="333"/>
        <end position="343"/>
    </location>
</feature>
<feature type="compositionally biased region" description="Polar residues" evidence="1">
    <location>
        <begin position="437"/>
        <end position="454"/>
    </location>
</feature>
<feature type="compositionally biased region" description="Pro residues" evidence="1">
    <location>
        <begin position="675"/>
        <end position="686"/>
    </location>
</feature>
<feature type="region of interest" description="Disordered" evidence="1">
    <location>
        <begin position="593"/>
        <end position="693"/>
    </location>
</feature>
<feature type="compositionally biased region" description="Acidic residues" evidence="1">
    <location>
        <begin position="231"/>
        <end position="267"/>
    </location>
</feature>
<feature type="compositionally biased region" description="Basic and acidic residues" evidence="1">
    <location>
        <begin position="605"/>
        <end position="617"/>
    </location>
</feature>
<feature type="domain" description="DUF7357" evidence="2">
    <location>
        <begin position="30"/>
        <end position="159"/>
    </location>
</feature>
<feature type="compositionally biased region" description="Basic and acidic residues" evidence="1">
    <location>
        <begin position="504"/>
        <end position="516"/>
    </location>
</feature>
<organism evidence="3 4">
    <name type="scientific">Trichodelitschia bisporula</name>
    <dbReference type="NCBI Taxonomy" id="703511"/>
    <lineage>
        <taxon>Eukaryota</taxon>
        <taxon>Fungi</taxon>
        <taxon>Dikarya</taxon>
        <taxon>Ascomycota</taxon>
        <taxon>Pezizomycotina</taxon>
        <taxon>Dothideomycetes</taxon>
        <taxon>Dothideomycetes incertae sedis</taxon>
        <taxon>Phaeotrichales</taxon>
        <taxon>Phaeotrichaceae</taxon>
        <taxon>Trichodelitschia</taxon>
    </lineage>
</organism>
<feature type="compositionally biased region" description="Basic residues" evidence="1">
    <location>
        <begin position="618"/>
        <end position="629"/>
    </location>
</feature>
<feature type="compositionally biased region" description="Low complexity" evidence="1">
    <location>
        <begin position="303"/>
        <end position="323"/>
    </location>
</feature>
<dbReference type="OrthoDB" id="5368821at2759"/>
<dbReference type="EMBL" id="ML996692">
    <property type="protein sequence ID" value="KAF2401885.1"/>
    <property type="molecule type" value="Genomic_DNA"/>
</dbReference>
<accession>A0A6G1I1M7</accession>
<keyword evidence="4" id="KW-1185">Reference proteome</keyword>
<dbReference type="Pfam" id="PF24054">
    <property type="entry name" value="DUF7357"/>
    <property type="match status" value="1"/>
</dbReference>
<feature type="region of interest" description="Disordered" evidence="1">
    <location>
        <begin position="198"/>
        <end position="465"/>
    </location>
</feature>